<evidence type="ECO:0000313" key="1">
    <source>
        <dbReference type="EMBL" id="MDX4952516.1"/>
    </source>
</evidence>
<accession>A0AAJ2V8L3</accession>
<gene>
    <name evidence="1" type="ORF">SGN30_03645</name>
</gene>
<organism evidence="1 2">
    <name type="scientific">Delftia acidovorans</name>
    <name type="common">Pseudomonas acidovorans</name>
    <name type="synonym">Comamonas acidovorans</name>
    <dbReference type="NCBI Taxonomy" id="80866"/>
    <lineage>
        <taxon>Bacteria</taxon>
        <taxon>Pseudomonadati</taxon>
        <taxon>Pseudomonadota</taxon>
        <taxon>Betaproteobacteria</taxon>
        <taxon>Burkholderiales</taxon>
        <taxon>Comamonadaceae</taxon>
        <taxon>Delftia</taxon>
    </lineage>
</organism>
<reference evidence="1" key="1">
    <citation type="submission" date="2023-11" db="EMBL/GenBank/DDBJ databases">
        <title>Identification and selenium tolerance of Delftia acidovorans R3-25.</title>
        <authorList>
            <person name="Zhang S."/>
            <person name="Liu Y."/>
            <person name="Guo Y."/>
        </authorList>
    </citation>
    <scope>NUCLEOTIDE SEQUENCE</scope>
    <source>
        <strain evidence="1">R3-25</strain>
    </source>
</reference>
<dbReference type="AlphaFoldDB" id="A0AAJ2V8L3"/>
<dbReference type="EMBL" id="JAWWMZ010000001">
    <property type="protein sequence ID" value="MDX4952516.1"/>
    <property type="molecule type" value="Genomic_DNA"/>
</dbReference>
<sequence length="89" mass="9775">MKQEVRPSSAKTTQLTMAVAEMNAMVQSGCNEVSALSQLAQSWLQTPEGLRDPDVVISALRTIQHSAERLATSMDDEIHVLRNTARPEP</sequence>
<proteinExistence type="predicted"/>
<evidence type="ECO:0000313" key="2">
    <source>
        <dbReference type="Proteomes" id="UP001287445"/>
    </source>
</evidence>
<dbReference type="Proteomes" id="UP001287445">
    <property type="component" value="Unassembled WGS sequence"/>
</dbReference>
<name>A0AAJ2V8L3_DELAC</name>
<comment type="caution">
    <text evidence="1">The sequence shown here is derived from an EMBL/GenBank/DDBJ whole genome shotgun (WGS) entry which is preliminary data.</text>
</comment>
<dbReference type="RefSeq" id="WP_192367217.1">
    <property type="nucleotide sequence ID" value="NZ_JAWWMZ010000001.1"/>
</dbReference>
<protein>
    <submittedName>
        <fullName evidence="1">Uncharacterized protein</fullName>
    </submittedName>
</protein>